<dbReference type="STRING" id="7998.ENSIPUP00000025251"/>
<feature type="region of interest" description="Disordered" evidence="14">
    <location>
        <begin position="400"/>
        <end position="442"/>
    </location>
</feature>
<dbReference type="Proteomes" id="UP000221080">
    <property type="component" value="Chromosome 13"/>
</dbReference>
<keyword evidence="8" id="KW-0862">Zinc</keyword>
<dbReference type="InterPro" id="IPR036866">
    <property type="entry name" value="RibonucZ/Hydroxyglut_hydro"/>
</dbReference>
<comment type="similarity">
    <text evidence="3">Belongs to the DNA repair metallo-beta-lactamase (DRMBL) family.</text>
</comment>
<organism evidence="16 17">
    <name type="scientific">Ictalurus punctatus</name>
    <name type="common">Channel catfish</name>
    <name type="synonym">Silurus punctatus</name>
    <dbReference type="NCBI Taxonomy" id="7998"/>
    <lineage>
        <taxon>Eukaryota</taxon>
        <taxon>Metazoa</taxon>
        <taxon>Chordata</taxon>
        <taxon>Craniata</taxon>
        <taxon>Vertebrata</taxon>
        <taxon>Euteleostomi</taxon>
        <taxon>Actinopterygii</taxon>
        <taxon>Neopterygii</taxon>
        <taxon>Teleostei</taxon>
        <taxon>Ostariophysi</taxon>
        <taxon>Siluriformes</taxon>
        <taxon>Ictaluridae</taxon>
        <taxon>Ictalurus</taxon>
    </lineage>
</organism>
<feature type="compositionally biased region" description="Basic and acidic residues" evidence="14">
    <location>
        <begin position="422"/>
        <end position="435"/>
    </location>
</feature>
<evidence type="ECO:0000256" key="6">
    <source>
        <dbReference type="ARBA" id="ARBA00022763"/>
    </source>
</evidence>
<dbReference type="OMA" id="FRFPIYC"/>
<dbReference type="GO" id="GO:0008270">
    <property type="term" value="F:zinc ion binding"/>
    <property type="evidence" value="ECO:0007669"/>
    <property type="project" value="UniProtKB-KW"/>
</dbReference>
<feature type="domain" description="UBZ4-type" evidence="15">
    <location>
        <begin position="110"/>
        <end position="140"/>
    </location>
</feature>
<evidence type="ECO:0000256" key="1">
    <source>
        <dbReference type="ARBA" id="ARBA00001526"/>
    </source>
</evidence>
<feature type="compositionally biased region" description="Polar residues" evidence="14">
    <location>
        <begin position="260"/>
        <end position="269"/>
    </location>
</feature>
<keyword evidence="9 13" id="KW-0234">DNA repair</keyword>
<evidence type="ECO:0000256" key="14">
    <source>
        <dbReference type="SAM" id="MobiDB-lite"/>
    </source>
</evidence>
<dbReference type="FunFam" id="3.40.50.12650:FF:000001">
    <property type="entry name" value="DNA cross-link repair 1A"/>
    <property type="match status" value="1"/>
</dbReference>
<reference evidence="17" key="2">
    <citation type="submission" date="2025-08" db="UniProtKB">
        <authorList>
            <consortium name="RefSeq"/>
        </authorList>
    </citation>
    <scope>IDENTIFICATION</scope>
    <source>
        <tissue evidence="17">Blood</tissue>
    </source>
</reference>
<dbReference type="OrthoDB" id="262529at2759"/>
<evidence type="ECO:0000256" key="10">
    <source>
        <dbReference type="ARBA" id="ARBA00023242"/>
    </source>
</evidence>
<evidence type="ECO:0000256" key="4">
    <source>
        <dbReference type="ARBA" id="ARBA00012865"/>
    </source>
</evidence>
<dbReference type="GO" id="GO:0035312">
    <property type="term" value="F:5'-3' DNA exonuclease activity"/>
    <property type="evidence" value="ECO:0007669"/>
    <property type="project" value="TreeGrafter"/>
</dbReference>
<evidence type="ECO:0000256" key="5">
    <source>
        <dbReference type="ARBA" id="ARBA00022723"/>
    </source>
</evidence>
<dbReference type="PROSITE" id="PS51908">
    <property type="entry name" value="ZF_UBZ4"/>
    <property type="match status" value="1"/>
</dbReference>
<proteinExistence type="inferred from homology"/>
<keyword evidence="16" id="KW-1185">Reference proteome</keyword>
<evidence type="ECO:0000313" key="16">
    <source>
        <dbReference type="Proteomes" id="UP000221080"/>
    </source>
</evidence>
<accession>A0A2D0S7D0</accession>
<evidence type="ECO:0000256" key="8">
    <source>
        <dbReference type="ARBA" id="ARBA00022833"/>
    </source>
</evidence>
<sequence length="967" mass="107923">MSHSESESDIWEYKPLKKTKRQATSPKSAADGSKRRKLAKQGASKKSSKKTCRGSRLRTEPKTATTLCTEAESVQVTEVDGPLTKSSIPSDSQSAEVHDGPSSEQHSQSRGYCPVCQMPFSILVVQTTQWHVAECLENPGETSKECPDGLECSSSIPSHYKRYSHSLLAHRRALNSTESASSILGHRARFHLEQNTFNKDTIIYSKESFVDSAVNLSTASSQSAFPAHRSRESRTPVHPNALQLLRSPGPEDIKKKKGWSPSTKGPRSHTSSHEAKIRISTPLKAGNISHDVQTGEVKEEPCTLVDDDYISYSPLSEIPAETERKQIKKKLFHSTALEDMNEKNDNSDSLILFNDSAISDDDLFADILDQYETETSQGDPVVKESLYTCDQLESLESHEHLTSSSCTGPNDSPHQSSSPFSHSKDMHVVKDREDNPQLSSPQSLVLDRLRECISNTAQFNSLNSTCVDVKSESLNQEMSSTQAILATRKQTLSITPKKPQTRARTSGLKQTDIGVFFGLRPLREKREEVSTTVEEKLLVSSASGKSSGTVERQNRRRKNTAASEATRTREEAEEGSAQPTQTEGNRGARAWGRKRWNTTRATDGGAEEAKRCPFYKKIPGTTFAVDAFQYGHIKGITAYFLTHFHSDHYGGLKKTSTFPIYCNKITGNLVKSKLHVDEQYIHILPMNEECVVDGVKVILLDANHCPGSAMLLLLLPDGQTVLHTGDFRAHPSMERYPELQGDRIQTLYLDTTYCSPEYTFPTQQEVITFAANTAFELVTLNPRTLIVCGTYSVGKEKVFLAISQVLGSKVYMSKDRYKTMCCLESEHIYKCITTDMKAAQIHVLPMMQLNFKNLKTYLSKFSGTYDQLVAFKPTGWTFTQEVGVDNIQPQVKDNISVYGIPYSEHSSYLELKRFVQWLRPLKIIPTVNVGSWSSRKAMNNCFSEWQAEVKALNAGPRSDHKGSCTRQ</sequence>
<evidence type="ECO:0000256" key="13">
    <source>
        <dbReference type="PROSITE-ProRule" id="PRU01256"/>
    </source>
</evidence>
<feature type="region of interest" description="Disordered" evidence="14">
    <location>
        <begin position="1"/>
        <end position="109"/>
    </location>
</feature>
<feature type="region of interest" description="Disordered" evidence="14">
    <location>
        <begin position="220"/>
        <end position="275"/>
    </location>
</feature>
<evidence type="ECO:0000256" key="2">
    <source>
        <dbReference type="ARBA" id="ARBA00004123"/>
    </source>
</evidence>
<feature type="compositionally biased region" description="Basic and acidic residues" evidence="14">
    <location>
        <begin position="1"/>
        <end position="15"/>
    </location>
</feature>
<evidence type="ECO:0000256" key="12">
    <source>
        <dbReference type="ARBA" id="ARBA00078423"/>
    </source>
</evidence>
<feature type="region of interest" description="Disordered" evidence="14">
    <location>
        <begin position="540"/>
        <end position="604"/>
    </location>
</feature>
<feature type="compositionally biased region" description="Polar residues" evidence="14">
    <location>
        <begin position="540"/>
        <end position="551"/>
    </location>
</feature>
<feature type="compositionally biased region" description="Polar residues" evidence="14">
    <location>
        <begin position="62"/>
        <end position="76"/>
    </location>
</feature>
<evidence type="ECO:0000256" key="7">
    <source>
        <dbReference type="ARBA" id="ARBA00022771"/>
    </source>
</evidence>
<dbReference type="PANTHER" id="PTHR23240:SF6">
    <property type="entry name" value="DNA CROSS-LINK REPAIR 1A PROTEIN"/>
    <property type="match status" value="1"/>
</dbReference>
<dbReference type="GO" id="GO:0003684">
    <property type="term" value="F:damaged DNA binding"/>
    <property type="evidence" value="ECO:0007669"/>
    <property type="project" value="TreeGrafter"/>
</dbReference>
<dbReference type="PANTHER" id="PTHR23240">
    <property type="entry name" value="DNA CROSS-LINK REPAIR PROTEIN PSO2/SNM1-RELATED"/>
    <property type="match status" value="1"/>
</dbReference>
<dbReference type="EC" id="3.5.2.6" evidence="4"/>
<protein>
    <recommendedName>
        <fullName evidence="11">DNA cross-link repair 1A protein</fullName>
        <ecNumber evidence="4">3.5.2.6</ecNumber>
    </recommendedName>
    <alternativeName>
        <fullName evidence="12">SNM1 homolog A</fullName>
    </alternativeName>
</protein>
<dbReference type="Pfam" id="PF12706">
    <property type="entry name" value="Lactamase_B_2"/>
    <property type="match status" value="1"/>
</dbReference>
<dbReference type="InterPro" id="IPR006642">
    <property type="entry name" value="Rad18_UBZ4"/>
</dbReference>
<evidence type="ECO:0000256" key="3">
    <source>
        <dbReference type="ARBA" id="ARBA00010304"/>
    </source>
</evidence>
<evidence type="ECO:0000256" key="9">
    <source>
        <dbReference type="ARBA" id="ARBA00023204"/>
    </source>
</evidence>
<dbReference type="GeneID" id="108273722"/>
<keyword evidence="5" id="KW-0479">Metal-binding</keyword>
<comment type="catalytic activity">
    <reaction evidence="1">
        <text>a beta-lactam + H2O = a substituted beta-amino acid</text>
        <dbReference type="Rhea" id="RHEA:20401"/>
        <dbReference type="ChEBI" id="CHEBI:15377"/>
        <dbReference type="ChEBI" id="CHEBI:35627"/>
        <dbReference type="ChEBI" id="CHEBI:140347"/>
        <dbReference type="EC" id="3.5.2.6"/>
    </reaction>
</comment>
<name>A0A2D0S7D0_ICTPU</name>
<evidence type="ECO:0000313" key="17">
    <source>
        <dbReference type="RefSeq" id="XP_017338649.1"/>
    </source>
</evidence>
<dbReference type="Gene3D" id="3.40.50.12650">
    <property type="match status" value="1"/>
</dbReference>
<dbReference type="RefSeq" id="XP_017338649.1">
    <property type="nucleotide sequence ID" value="XM_017483160.3"/>
</dbReference>
<reference evidence="16" key="1">
    <citation type="journal article" date="2016" name="Nat. Commun.">
        <title>The channel catfish genome sequence provides insights into the evolution of scale formation in teleosts.</title>
        <authorList>
            <person name="Liu Z."/>
            <person name="Liu S."/>
            <person name="Yao J."/>
            <person name="Bao L."/>
            <person name="Zhang J."/>
            <person name="Li Y."/>
            <person name="Jiang C."/>
            <person name="Sun L."/>
            <person name="Wang R."/>
            <person name="Zhang Y."/>
            <person name="Zhou T."/>
            <person name="Zeng Q."/>
            <person name="Fu Q."/>
            <person name="Gao S."/>
            <person name="Li N."/>
            <person name="Koren S."/>
            <person name="Jiang Y."/>
            <person name="Zimin A."/>
            <person name="Xu P."/>
            <person name="Phillippy A.M."/>
            <person name="Geng X."/>
            <person name="Song L."/>
            <person name="Sun F."/>
            <person name="Li C."/>
            <person name="Wang X."/>
            <person name="Chen A."/>
            <person name="Jin Y."/>
            <person name="Yuan Z."/>
            <person name="Yang Y."/>
            <person name="Tan S."/>
            <person name="Peatman E."/>
            <person name="Lu J."/>
            <person name="Qin Z."/>
            <person name="Dunham R."/>
            <person name="Li Z."/>
            <person name="Sonstegard T."/>
            <person name="Feng J."/>
            <person name="Danzmann R.G."/>
            <person name="Schroeder S."/>
            <person name="Scheffler B."/>
            <person name="Duke M.V."/>
            <person name="Ballard L."/>
            <person name="Kucuktas H."/>
            <person name="Kaltenboeck L."/>
            <person name="Liu H."/>
            <person name="Armbruster J."/>
            <person name="Xie Y."/>
            <person name="Kirby M.L."/>
            <person name="Tian Y."/>
            <person name="Flanagan M.E."/>
            <person name="Mu W."/>
            <person name="Waldbieser G.C."/>
        </authorList>
    </citation>
    <scope>NUCLEOTIDE SEQUENCE [LARGE SCALE GENOMIC DNA]</scope>
    <source>
        <strain evidence="16">SDA103</strain>
    </source>
</reference>
<dbReference type="SMART" id="SM00849">
    <property type="entry name" value="Lactamase_B"/>
    <property type="match status" value="1"/>
</dbReference>
<gene>
    <name evidence="17" type="primary">dclre1a</name>
</gene>
<dbReference type="InterPro" id="IPR011084">
    <property type="entry name" value="DRMBL"/>
</dbReference>
<keyword evidence="10" id="KW-0539">Nucleus</keyword>
<feature type="compositionally biased region" description="Basic residues" evidence="14">
    <location>
        <begin position="46"/>
        <end position="56"/>
    </location>
</feature>
<dbReference type="AlphaFoldDB" id="A0A2D0S7D0"/>
<feature type="compositionally biased region" description="Low complexity" evidence="14">
    <location>
        <begin position="412"/>
        <end position="421"/>
    </location>
</feature>
<dbReference type="Pfam" id="PF07522">
    <property type="entry name" value="DRMBL"/>
    <property type="match status" value="1"/>
</dbReference>
<feature type="compositionally biased region" description="Polar residues" evidence="14">
    <location>
        <begin position="84"/>
        <end position="95"/>
    </location>
</feature>
<dbReference type="GO" id="GO:0036297">
    <property type="term" value="P:interstrand cross-link repair"/>
    <property type="evidence" value="ECO:0007669"/>
    <property type="project" value="TreeGrafter"/>
</dbReference>
<dbReference type="SUPFAM" id="SSF56281">
    <property type="entry name" value="Metallo-hydrolase/oxidoreductase"/>
    <property type="match status" value="1"/>
</dbReference>
<dbReference type="CTD" id="9937"/>
<evidence type="ECO:0000256" key="11">
    <source>
        <dbReference type="ARBA" id="ARBA00069609"/>
    </source>
</evidence>
<dbReference type="KEGG" id="ipu:108273722"/>
<dbReference type="FunFam" id="3.60.15.10:FF:000010">
    <property type="entry name" value="DNA cross-link repair 1A"/>
    <property type="match status" value="1"/>
</dbReference>
<dbReference type="GO" id="GO:0006303">
    <property type="term" value="P:double-strand break repair via nonhomologous end joining"/>
    <property type="evidence" value="ECO:0007669"/>
    <property type="project" value="TreeGrafter"/>
</dbReference>
<keyword evidence="6 13" id="KW-0227">DNA damage</keyword>
<dbReference type="InterPro" id="IPR001279">
    <property type="entry name" value="Metallo-B-lactamas"/>
</dbReference>
<dbReference type="GO" id="GO:0005634">
    <property type="term" value="C:nucleus"/>
    <property type="evidence" value="ECO:0007669"/>
    <property type="project" value="UniProtKB-SubCell"/>
</dbReference>
<dbReference type="Gene3D" id="3.60.15.10">
    <property type="entry name" value="Ribonuclease Z/Hydroxyacylglutathione hydrolase-like"/>
    <property type="match status" value="1"/>
</dbReference>
<comment type="subcellular location">
    <subcellularLocation>
        <location evidence="2">Nucleus</location>
    </subcellularLocation>
</comment>
<keyword evidence="7 13" id="KW-0863">Zinc-finger</keyword>
<dbReference type="GO" id="GO:0008800">
    <property type="term" value="F:beta-lactamase activity"/>
    <property type="evidence" value="ECO:0007669"/>
    <property type="project" value="UniProtKB-EC"/>
</dbReference>
<evidence type="ECO:0000259" key="15">
    <source>
        <dbReference type="PROSITE" id="PS51908"/>
    </source>
</evidence>